<evidence type="ECO:0000313" key="2">
    <source>
        <dbReference type="EMBL" id="EEN53456.1"/>
    </source>
</evidence>
<evidence type="ECO:0000256" key="1">
    <source>
        <dbReference type="SAM" id="SignalP"/>
    </source>
</evidence>
<dbReference type="PROSITE" id="PS51257">
    <property type="entry name" value="PROKAR_LIPOPROTEIN"/>
    <property type="match status" value="1"/>
</dbReference>
<dbReference type="AlphaFoldDB" id="C3Z1T9"/>
<reference evidence="2" key="1">
    <citation type="journal article" date="2008" name="Nature">
        <title>The amphioxus genome and the evolution of the chordate karyotype.</title>
        <authorList>
            <consortium name="US DOE Joint Genome Institute (JGI-PGF)"/>
            <person name="Putnam N.H."/>
            <person name="Butts T."/>
            <person name="Ferrier D.E.K."/>
            <person name="Furlong R.F."/>
            <person name="Hellsten U."/>
            <person name="Kawashima T."/>
            <person name="Robinson-Rechavi M."/>
            <person name="Shoguchi E."/>
            <person name="Terry A."/>
            <person name="Yu J.-K."/>
            <person name="Benito-Gutierrez E.L."/>
            <person name="Dubchak I."/>
            <person name="Garcia-Fernandez J."/>
            <person name="Gibson-Brown J.J."/>
            <person name="Grigoriev I.V."/>
            <person name="Horton A.C."/>
            <person name="de Jong P.J."/>
            <person name="Jurka J."/>
            <person name="Kapitonov V.V."/>
            <person name="Kohara Y."/>
            <person name="Kuroki Y."/>
            <person name="Lindquist E."/>
            <person name="Lucas S."/>
            <person name="Osoegawa K."/>
            <person name="Pennacchio L.A."/>
            <person name="Salamov A.A."/>
            <person name="Satou Y."/>
            <person name="Sauka-Spengler T."/>
            <person name="Schmutz J."/>
            <person name="Shin-I T."/>
            <person name="Toyoda A."/>
            <person name="Bronner-Fraser M."/>
            <person name="Fujiyama A."/>
            <person name="Holland L.Z."/>
            <person name="Holland P.W.H."/>
            <person name="Satoh N."/>
            <person name="Rokhsar D.S."/>
        </authorList>
    </citation>
    <scope>NUCLEOTIDE SEQUENCE [LARGE SCALE GENOMIC DNA]</scope>
    <source>
        <strain evidence="2">S238N-H82</strain>
        <tissue evidence="2">Testes</tissue>
    </source>
</reference>
<organism>
    <name type="scientific">Branchiostoma floridae</name>
    <name type="common">Florida lancelet</name>
    <name type="synonym">Amphioxus</name>
    <dbReference type="NCBI Taxonomy" id="7739"/>
    <lineage>
        <taxon>Eukaryota</taxon>
        <taxon>Metazoa</taxon>
        <taxon>Chordata</taxon>
        <taxon>Cephalochordata</taxon>
        <taxon>Leptocardii</taxon>
        <taxon>Amphioxiformes</taxon>
        <taxon>Branchiostomatidae</taxon>
        <taxon>Branchiostoma</taxon>
    </lineage>
</organism>
<feature type="signal peptide" evidence="1">
    <location>
        <begin position="1"/>
        <end position="20"/>
    </location>
</feature>
<dbReference type="InParanoid" id="C3Z1T9"/>
<proteinExistence type="predicted"/>
<name>C3Z1T9_BRAFL</name>
<gene>
    <name evidence="2" type="ORF">BRAFLDRAFT_122624</name>
</gene>
<accession>C3Z1T9</accession>
<dbReference type="EMBL" id="GG666573">
    <property type="protein sequence ID" value="EEN53456.1"/>
    <property type="molecule type" value="Genomic_DNA"/>
</dbReference>
<protein>
    <submittedName>
        <fullName evidence="2">Uncharacterized protein</fullName>
    </submittedName>
</protein>
<keyword evidence="1" id="KW-0732">Signal</keyword>
<sequence>MRLVVLTAVLLCALSACDDAVDRGLQAAVRAGLLQAACPHCQLCSSRAACRRTIGKALCGPLCASSPHKIKWTRRGALSNDPGDYLIIPHLDAPERGRQRSVTFAVSKRIQQQHLLITHMFGTLGRAAMRGLTGVRSVNMLAAPQAPPAQVFTKIIPIPMPSLTSLAVHKHKIAEVLMITTGAAICAAGANMFLNRNTGKATTATKHTAEDEQPKAKTRTRVETYPWIGMQPGYHQGF</sequence>
<feature type="chain" id="PRO_5002936212" evidence="1">
    <location>
        <begin position="21"/>
        <end position="238"/>
    </location>
</feature>